<dbReference type="SUPFAM" id="SSF110997">
    <property type="entry name" value="Sporulation related repeat"/>
    <property type="match status" value="1"/>
</dbReference>
<organism evidence="3 4">
    <name type="scientific">Vibrio xiamenensis</name>
    <dbReference type="NCBI Taxonomy" id="861298"/>
    <lineage>
        <taxon>Bacteria</taxon>
        <taxon>Pseudomonadati</taxon>
        <taxon>Pseudomonadota</taxon>
        <taxon>Gammaproteobacteria</taxon>
        <taxon>Vibrionales</taxon>
        <taxon>Vibrionaceae</taxon>
        <taxon>Vibrio</taxon>
    </lineage>
</organism>
<evidence type="ECO:0000259" key="2">
    <source>
        <dbReference type="PROSITE" id="PS51724"/>
    </source>
</evidence>
<dbReference type="PANTHER" id="PTHR38687:SF1">
    <property type="entry name" value="CELL DIVISION PROTEIN DEDD"/>
    <property type="match status" value="1"/>
</dbReference>
<dbReference type="AlphaFoldDB" id="A0A1G8ENA0"/>
<evidence type="ECO:0000313" key="3">
    <source>
        <dbReference type="EMBL" id="SDH71312.1"/>
    </source>
</evidence>
<dbReference type="PANTHER" id="PTHR38687">
    <property type="entry name" value="CELL DIVISION PROTEIN DEDD-RELATED"/>
    <property type="match status" value="1"/>
</dbReference>
<dbReference type="EMBL" id="FNDD01000025">
    <property type="protein sequence ID" value="SDH71312.1"/>
    <property type="molecule type" value="Genomic_DNA"/>
</dbReference>
<evidence type="ECO:0000313" key="4">
    <source>
        <dbReference type="Proteomes" id="UP000198854"/>
    </source>
</evidence>
<dbReference type="Gene3D" id="3.30.70.1070">
    <property type="entry name" value="Sporulation related repeat"/>
    <property type="match status" value="1"/>
</dbReference>
<dbReference type="RefSeq" id="WP_093277212.1">
    <property type="nucleotide sequence ID" value="NZ_FNDD01000025.1"/>
</dbReference>
<evidence type="ECO:0000256" key="1">
    <source>
        <dbReference type="SAM" id="MobiDB-lite"/>
    </source>
</evidence>
<dbReference type="InterPro" id="IPR052521">
    <property type="entry name" value="Cell_div_SPOR-domain"/>
</dbReference>
<reference evidence="3 4" key="1">
    <citation type="submission" date="2016-10" db="EMBL/GenBank/DDBJ databases">
        <authorList>
            <person name="de Groot N.N."/>
        </authorList>
    </citation>
    <scope>NUCLEOTIDE SEQUENCE [LARGE SCALE GENOMIC DNA]</scope>
    <source>
        <strain evidence="3 4">CGMCC 1.10228</strain>
    </source>
</reference>
<name>A0A1G8ENA0_9VIBR</name>
<dbReference type="GO" id="GO:0030428">
    <property type="term" value="C:cell septum"/>
    <property type="evidence" value="ECO:0007669"/>
    <property type="project" value="TreeGrafter"/>
</dbReference>
<dbReference type="PROSITE" id="PS51724">
    <property type="entry name" value="SPOR"/>
    <property type="match status" value="1"/>
</dbReference>
<dbReference type="InterPro" id="IPR036680">
    <property type="entry name" value="SPOR-like_sf"/>
</dbReference>
<feature type="region of interest" description="Disordered" evidence="1">
    <location>
        <begin position="54"/>
        <end position="101"/>
    </location>
</feature>
<proteinExistence type="predicted"/>
<dbReference type="Proteomes" id="UP000198854">
    <property type="component" value="Unassembled WGS sequence"/>
</dbReference>
<dbReference type="GO" id="GO:0032153">
    <property type="term" value="C:cell division site"/>
    <property type="evidence" value="ECO:0007669"/>
    <property type="project" value="TreeGrafter"/>
</dbReference>
<dbReference type="Pfam" id="PF05036">
    <property type="entry name" value="SPOR"/>
    <property type="match status" value="1"/>
</dbReference>
<dbReference type="STRING" id="861298.SAMN04488136_12577"/>
<dbReference type="InterPro" id="IPR007730">
    <property type="entry name" value="SPOR-like_dom"/>
</dbReference>
<dbReference type="GO" id="GO:0032506">
    <property type="term" value="P:cytokinetic process"/>
    <property type="evidence" value="ECO:0007669"/>
    <property type="project" value="TreeGrafter"/>
</dbReference>
<accession>A0A1G8ENA0</accession>
<dbReference type="GO" id="GO:0042834">
    <property type="term" value="F:peptidoglycan binding"/>
    <property type="evidence" value="ECO:0007669"/>
    <property type="project" value="InterPro"/>
</dbReference>
<gene>
    <name evidence="3" type="ORF">SAMN04488136_12577</name>
</gene>
<feature type="compositionally biased region" description="Low complexity" evidence="1">
    <location>
        <begin position="86"/>
        <end position="100"/>
    </location>
</feature>
<dbReference type="OrthoDB" id="7069135at2"/>
<keyword evidence="4" id="KW-1185">Reference proteome</keyword>
<protein>
    <submittedName>
        <fullName evidence="3">DedD protein</fullName>
    </submittedName>
</protein>
<feature type="domain" description="SPOR" evidence="2">
    <location>
        <begin position="115"/>
        <end position="190"/>
    </location>
</feature>
<sequence>MASKFQNRLVGTIVLVAIGVIVLPDILDGQKKHFQEDLASIPIKPELKQDQASFEVLEPEEDTSALPDSPVQVTVDSQPEPPVEPKTPTKSVTKQPQEAPKPLPVEVKEVPERNDYQDSGWIIQLMALKNADNAKTLVEDLQKRGYQAHTKLENGFTRVIIGPDISKSKLERQITELEKITGAQGRLLKFKPLNP</sequence>